<proteinExistence type="predicted"/>
<dbReference type="InterPro" id="IPR036689">
    <property type="entry name" value="ESAT-6-like_sf"/>
</dbReference>
<dbReference type="Proteomes" id="UP000185663">
    <property type="component" value="Chromosome I"/>
</dbReference>
<dbReference type="EMBL" id="LT629776">
    <property type="protein sequence ID" value="SDS83823.1"/>
    <property type="molecule type" value="Genomic_DNA"/>
</dbReference>
<dbReference type="RefSeq" id="WP_029252137.1">
    <property type="nucleotide sequence ID" value="NZ_LT629776.1"/>
</dbReference>
<dbReference type="Gene3D" id="1.10.287.1060">
    <property type="entry name" value="ESAT-6-like"/>
    <property type="match status" value="1"/>
</dbReference>
<dbReference type="OrthoDB" id="3268062at2"/>
<evidence type="ECO:0000313" key="2">
    <source>
        <dbReference type="Proteomes" id="UP000185663"/>
    </source>
</evidence>
<protein>
    <submittedName>
        <fullName evidence="1">WXG100 family type VII secretion target</fullName>
    </submittedName>
</protein>
<dbReference type="eggNOG" id="COG4842">
    <property type="taxonomic scope" value="Bacteria"/>
</dbReference>
<accession>A0A1H1VGF9</accession>
<name>A0A1H1VGF9_9CELL</name>
<sequence length="98" mass="10614">MANMNVTYEEMRTQATQLRTGQQELLDTLTSLQTQVGNLVASGFVTDQASGAFQTSYEEFTSGTQQAVNGIEGMAQFLDQAAQTLEDVDTQLASGLRN</sequence>
<dbReference type="STRING" id="545619.SAMN04489860_2499"/>
<organism evidence="1 2">
    <name type="scientific">Paraoerskovia marina</name>
    <dbReference type="NCBI Taxonomy" id="545619"/>
    <lineage>
        <taxon>Bacteria</taxon>
        <taxon>Bacillati</taxon>
        <taxon>Actinomycetota</taxon>
        <taxon>Actinomycetes</taxon>
        <taxon>Micrococcales</taxon>
        <taxon>Cellulomonadaceae</taxon>
        <taxon>Paraoerskovia</taxon>
    </lineage>
</organism>
<keyword evidence="2" id="KW-1185">Reference proteome</keyword>
<dbReference type="AlphaFoldDB" id="A0A1H1VGF9"/>
<reference evidence="1 2" key="1">
    <citation type="submission" date="2016-10" db="EMBL/GenBank/DDBJ databases">
        <authorList>
            <person name="de Groot N.N."/>
        </authorList>
    </citation>
    <scope>NUCLEOTIDE SEQUENCE [LARGE SCALE GENOMIC DNA]</scope>
    <source>
        <strain evidence="1 2">DSM 22126</strain>
    </source>
</reference>
<evidence type="ECO:0000313" key="1">
    <source>
        <dbReference type="EMBL" id="SDS83823.1"/>
    </source>
</evidence>
<dbReference type="SUPFAM" id="SSF140453">
    <property type="entry name" value="EsxAB dimer-like"/>
    <property type="match status" value="1"/>
</dbReference>
<dbReference type="Pfam" id="PF06013">
    <property type="entry name" value="WXG100"/>
    <property type="match status" value="1"/>
</dbReference>
<gene>
    <name evidence="1" type="ORF">SAMN04489860_2499</name>
</gene>
<dbReference type="InterPro" id="IPR010310">
    <property type="entry name" value="T7SS_ESAT-6-like"/>
</dbReference>